<dbReference type="EMBL" id="JARPUR010000003">
    <property type="protein sequence ID" value="KAK4879811.1"/>
    <property type="molecule type" value="Genomic_DNA"/>
</dbReference>
<dbReference type="Proteomes" id="UP001353858">
    <property type="component" value="Unassembled WGS sequence"/>
</dbReference>
<evidence type="ECO:0000259" key="1">
    <source>
        <dbReference type="PROSITE" id="PS50006"/>
    </source>
</evidence>
<keyword evidence="3" id="KW-1185">Reference proteome</keyword>
<comment type="caution">
    <text evidence="2">The sequence shown here is derived from an EMBL/GenBank/DDBJ whole genome shotgun (WGS) entry which is preliminary data.</text>
</comment>
<evidence type="ECO:0000313" key="3">
    <source>
        <dbReference type="Proteomes" id="UP001353858"/>
    </source>
</evidence>
<dbReference type="SUPFAM" id="SSF49879">
    <property type="entry name" value="SMAD/FHA domain"/>
    <property type="match status" value="1"/>
</dbReference>
<accession>A0AAN7S9C5</accession>
<dbReference type="InterPro" id="IPR000253">
    <property type="entry name" value="FHA_dom"/>
</dbReference>
<dbReference type="Pfam" id="PF00498">
    <property type="entry name" value="FHA"/>
    <property type="match status" value="1"/>
</dbReference>
<gene>
    <name evidence="2" type="ORF">RN001_007957</name>
</gene>
<dbReference type="AlphaFoldDB" id="A0AAN7S9C5"/>
<evidence type="ECO:0000313" key="2">
    <source>
        <dbReference type="EMBL" id="KAK4879811.1"/>
    </source>
</evidence>
<organism evidence="2 3">
    <name type="scientific">Aquatica leii</name>
    <dbReference type="NCBI Taxonomy" id="1421715"/>
    <lineage>
        <taxon>Eukaryota</taxon>
        <taxon>Metazoa</taxon>
        <taxon>Ecdysozoa</taxon>
        <taxon>Arthropoda</taxon>
        <taxon>Hexapoda</taxon>
        <taxon>Insecta</taxon>
        <taxon>Pterygota</taxon>
        <taxon>Neoptera</taxon>
        <taxon>Endopterygota</taxon>
        <taxon>Coleoptera</taxon>
        <taxon>Polyphaga</taxon>
        <taxon>Elateriformia</taxon>
        <taxon>Elateroidea</taxon>
        <taxon>Lampyridae</taxon>
        <taxon>Luciolinae</taxon>
        <taxon>Aquatica</taxon>
    </lineage>
</organism>
<dbReference type="InterPro" id="IPR008984">
    <property type="entry name" value="SMAD_FHA_dom_sf"/>
</dbReference>
<feature type="domain" description="FHA" evidence="1">
    <location>
        <begin position="93"/>
        <end position="147"/>
    </location>
</feature>
<dbReference type="PROSITE" id="PS50006">
    <property type="entry name" value="FHA_DOMAIN"/>
    <property type="match status" value="1"/>
</dbReference>
<sequence>MSKLFLLPSELLTQNDIDRINKMFESPKKQTNKSKQYVQARALVCPVMSEQYYNIWTPEIDPLLIKHEESLMGHRPIVSYRLPAAVPMKYRILTFGVGSTNDVPLDRFGYCNYISPKHAVVFYDEIERRYELLNYSCYGTYVNNSLAANNEVSQYIKRNGKEHDEEKDIIVQCTESLSDSPEISDRKKRRISPLKRPFIKKGMKKCFCTPSNFESLTAGWEGSVPVPCGSVLSFGCMSFIFSVTNFPNDVLP</sequence>
<name>A0AAN7S9C5_9COLE</name>
<proteinExistence type="predicted"/>
<dbReference type="Gene3D" id="2.60.200.20">
    <property type="match status" value="1"/>
</dbReference>
<reference evidence="3" key="1">
    <citation type="submission" date="2023-01" db="EMBL/GenBank/DDBJ databases">
        <title>Key to firefly adult light organ development and bioluminescence: homeobox transcription factors regulate luciferase expression and transportation to peroxisome.</title>
        <authorList>
            <person name="Fu X."/>
        </authorList>
    </citation>
    <scope>NUCLEOTIDE SEQUENCE [LARGE SCALE GENOMIC DNA]</scope>
</reference>
<protein>
    <recommendedName>
        <fullName evidence="1">FHA domain-containing protein</fullName>
    </recommendedName>
</protein>